<dbReference type="Pfam" id="PF12900">
    <property type="entry name" value="Pyridox_ox_2"/>
    <property type="match status" value="1"/>
</dbReference>
<dbReference type="AlphaFoldDB" id="A0A5J5IEM2"/>
<dbReference type="SUPFAM" id="SSF50475">
    <property type="entry name" value="FMN-binding split barrel"/>
    <property type="match status" value="1"/>
</dbReference>
<dbReference type="Gene3D" id="2.30.110.10">
    <property type="entry name" value="Electron Transport, Fmn-binding Protein, Chain A"/>
    <property type="match status" value="1"/>
</dbReference>
<dbReference type="Proteomes" id="UP000326903">
    <property type="component" value="Unassembled WGS sequence"/>
</dbReference>
<dbReference type="InterPro" id="IPR012349">
    <property type="entry name" value="Split_barrel_FMN-bd"/>
</dbReference>
<protein>
    <submittedName>
        <fullName evidence="1">Pyridoxamine 5'-phosphate oxidase family protein</fullName>
    </submittedName>
</protein>
<reference evidence="1 2" key="1">
    <citation type="submission" date="2019-09" db="EMBL/GenBank/DDBJ databases">
        <title>Draft genome sequence of Ginsengibacter sp. BR5-29.</title>
        <authorList>
            <person name="Im W.-T."/>
        </authorList>
    </citation>
    <scope>NUCLEOTIDE SEQUENCE [LARGE SCALE GENOMIC DNA]</scope>
    <source>
        <strain evidence="1 2">BR5-29</strain>
    </source>
</reference>
<evidence type="ECO:0000313" key="2">
    <source>
        <dbReference type="Proteomes" id="UP000326903"/>
    </source>
</evidence>
<gene>
    <name evidence="1" type="ORF">FW778_12325</name>
</gene>
<dbReference type="EMBL" id="VYQF01000003">
    <property type="protein sequence ID" value="KAA9038353.1"/>
    <property type="molecule type" value="Genomic_DNA"/>
</dbReference>
<keyword evidence="2" id="KW-1185">Reference proteome</keyword>
<proteinExistence type="predicted"/>
<organism evidence="1 2">
    <name type="scientific">Ginsengibacter hankyongi</name>
    <dbReference type="NCBI Taxonomy" id="2607284"/>
    <lineage>
        <taxon>Bacteria</taxon>
        <taxon>Pseudomonadati</taxon>
        <taxon>Bacteroidota</taxon>
        <taxon>Chitinophagia</taxon>
        <taxon>Chitinophagales</taxon>
        <taxon>Chitinophagaceae</taxon>
        <taxon>Ginsengibacter</taxon>
    </lineage>
</organism>
<accession>A0A5J5IEM2</accession>
<name>A0A5J5IEM2_9BACT</name>
<dbReference type="InterPro" id="IPR024747">
    <property type="entry name" value="Pyridox_Oxase-rel"/>
</dbReference>
<evidence type="ECO:0000313" key="1">
    <source>
        <dbReference type="EMBL" id="KAA9038353.1"/>
    </source>
</evidence>
<comment type="caution">
    <text evidence="1">The sequence shown here is derived from an EMBL/GenBank/DDBJ whole genome shotgun (WGS) entry which is preliminary data.</text>
</comment>
<sequence length="149" mass="17352">MFGNLNNHAIEHLLKYQLLGHIGCHANDKTYIVPICYAYDGNCIYGRTFEGMKLRIMRENPKVCFQLEHLESMGKWQSVICWGEFEELTDKDKREKGIKVLQNRVTAPMGDKNLLVSYHWPFSLNDSDYTEGIIFCIHISEKTGKFEMI</sequence>
<dbReference type="RefSeq" id="WP_150415028.1">
    <property type="nucleotide sequence ID" value="NZ_VYQF01000003.1"/>
</dbReference>